<dbReference type="InterPro" id="IPR036390">
    <property type="entry name" value="WH_DNA-bd_sf"/>
</dbReference>
<dbReference type="InterPro" id="IPR036388">
    <property type="entry name" value="WH-like_DNA-bd_sf"/>
</dbReference>
<dbReference type="AlphaFoldDB" id="R1AXT5"/>
<reference evidence="1 2" key="1">
    <citation type="journal article" date="2015" name="Geomicrobiol. J.">
        <title>Caldisalinibacter kiritimatiensis gen. nov., sp. nov., a moderately thermohalophilic thiosulfate-reducing bacterium from a hypersaline microbial mat.</title>
        <authorList>
            <person name="Ben Hania W."/>
            <person name="Joseph M."/>
            <person name="Fiebig A."/>
            <person name="Bunk B."/>
            <person name="Klenk H.-P."/>
            <person name="Fardeau M.-L."/>
            <person name="Spring S."/>
        </authorList>
    </citation>
    <scope>NUCLEOTIDE SEQUENCE [LARGE SCALE GENOMIC DNA]</scope>
    <source>
        <strain evidence="1 2">L21-TH-D2</strain>
    </source>
</reference>
<dbReference type="Proteomes" id="UP000013378">
    <property type="component" value="Unassembled WGS sequence"/>
</dbReference>
<accession>R1AXT5</accession>
<organism evidence="1 2">
    <name type="scientific">Caldisalinibacter kiritimatiensis</name>
    <dbReference type="NCBI Taxonomy" id="1304284"/>
    <lineage>
        <taxon>Bacteria</taxon>
        <taxon>Bacillati</taxon>
        <taxon>Bacillota</taxon>
        <taxon>Tissierellia</taxon>
        <taxon>Tissierellales</taxon>
        <taxon>Thermohalobacteraceae</taxon>
        <taxon>Caldisalinibacter</taxon>
    </lineage>
</organism>
<evidence type="ECO:0000313" key="1">
    <source>
        <dbReference type="EMBL" id="EOD01467.1"/>
    </source>
</evidence>
<evidence type="ECO:0000313" key="2">
    <source>
        <dbReference type="Proteomes" id="UP000013378"/>
    </source>
</evidence>
<dbReference type="SUPFAM" id="SSF46785">
    <property type="entry name" value="Winged helix' DNA-binding domain"/>
    <property type="match status" value="1"/>
</dbReference>
<keyword evidence="2" id="KW-1185">Reference proteome</keyword>
<protein>
    <submittedName>
        <fullName evidence="1">Uncharacterized protein</fullName>
    </submittedName>
</protein>
<dbReference type="STRING" id="1304284.L21TH_0514"/>
<dbReference type="EMBL" id="ARZA01000058">
    <property type="protein sequence ID" value="EOD01467.1"/>
    <property type="molecule type" value="Genomic_DNA"/>
</dbReference>
<sequence>MEKIFTDEQLKFLANRFQLVHEKMGEVFKTISLHDGIPLYEIDKQVGVSEYIRNKCIAALELVGLVEMRGISTAKLYSLTEEGKRLKELLEKGQ</sequence>
<name>R1AXT5_9FIRM</name>
<dbReference type="Gene3D" id="1.10.10.10">
    <property type="entry name" value="Winged helix-like DNA-binding domain superfamily/Winged helix DNA-binding domain"/>
    <property type="match status" value="1"/>
</dbReference>
<gene>
    <name evidence="1" type="ORF">L21TH_0514</name>
</gene>
<proteinExistence type="predicted"/>
<dbReference type="RefSeq" id="WP_006308255.1">
    <property type="nucleotide sequence ID" value="NZ_ARZA01000058.1"/>
</dbReference>
<comment type="caution">
    <text evidence="1">The sequence shown here is derived from an EMBL/GenBank/DDBJ whole genome shotgun (WGS) entry which is preliminary data.</text>
</comment>